<evidence type="ECO:0000313" key="1">
    <source>
        <dbReference type="EMBL" id="ALM75063.1"/>
    </source>
</evidence>
<name>A0A0S1XBC1_THEBA</name>
<dbReference type="Proteomes" id="UP000066042">
    <property type="component" value="Chromosome"/>
</dbReference>
<evidence type="ECO:0000313" key="2">
    <source>
        <dbReference type="Proteomes" id="UP000066042"/>
    </source>
</evidence>
<protein>
    <submittedName>
        <fullName evidence="1">PhoI-like type II restriction endonuclease</fullName>
    </submittedName>
</protein>
<dbReference type="GO" id="GO:0004519">
    <property type="term" value="F:endonuclease activity"/>
    <property type="evidence" value="ECO:0007669"/>
    <property type="project" value="UniProtKB-KW"/>
</dbReference>
<dbReference type="EMBL" id="CP013050">
    <property type="protein sequence ID" value="ALM75063.1"/>
    <property type="molecule type" value="Genomic_DNA"/>
</dbReference>
<proteinExistence type="predicted"/>
<dbReference type="AlphaFoldDB" id="A0A0S1XBC1"/>
<gene>
    <name evidence="1" type="ORF">TBCH5v1_1129</name>
</gene>
<organism evidence="1 2">
    <name type="scientific">Thermococcus barophilus</name>
    <dbReference type="NCBI Taxonomy" id="55802"/>
    <lineage>
        <taxon>Archaea</taxon>
        <taxon>Methanobacteriati</taxon>
        <taxon>Methanobacteriota</taxon>
        <taxon>Thermococci</taxon>
        <taxon>Thermococcales</taxon>
        <taxon>Thermococcaceae</taxon>
        <taxon>Thermococcus</taxon>
    </lineage>
</organism>
<keyword evidence="1" id="KW-0378">Hydrolase</keyword>
<reference evidence="1 2" key="1">
    <citation type="journal article" date="2016" name="Genome Announc.">
        <title>Complete genome sequence of the hyperthermophilic and piezophilic archaeon Thermococcus barophilus Ch5, capable of growth at the expense of hydrogenogenesis from carbon monoxide and formate.</title>
        <authorList>
            <person name="Oger P."/>
            <person name="Sokolova T.G."/>
            <person name="Kozhevnikova D.A."/>
            <person name="Taranov E.A."/>
            <person name="Vannier P."/>
            <person name="Lee H.S."/>
            <person name="Kwon K.K."/>
            <person name="Kang S.G."/>
            <person name="Lee J.H."/>
            <person name="Bonch-Osmolovskaya E.A."/>
            <person name="Lebedinsky A.V."/>
        </authorList>
    </citation>
    <scope>NUCLEOTIDE SEQUENCE [LARGE SCALE GENOMIC DNA]</scope>
    <source>
        <strain evidence="2">Ch5</strain>
    </source>
</reference>
<keyword evidence="1" id="KW-0255">Endonuclease</keyword>
<dbReference type="PATRIC" id="fig|55802.8.peg.1114"/>
<sequence length="297" mass="33701">MGWNELGSYELESFQVFFPASLEIQEELLKAGFKVPYDKEKGFATPIPVVAAFKTGRKLRKDKLLKGRKIKGNGNFAEIGPERALLKLLINEKGFLKLEFEVKNYHLEDLGFVKVPPRIWSTWASFSLPIDAFGDITEKLGGFANERPKGMYFASKSNGKEIEVYSYKGRKAKNLGIPVFGYNLSLESFELVKEYLNEKAEQNRVNKEVLPYLKLGLKKKIETKAGLKVGIVWREGKAGRITLKLSTTYPKIKIIGLYGELEGKSRGELSNERDHFIIVHSNDFYWALLNAKSAFGF</sequence>
<keyword evidence="1" id="KW-0540">Nuclease</keyword>
<dbReference type="STRING" id="55802.TBCH5v1_1129"/>
<accession>A0A0S1XBC1</accession>